<dbReference type="InterPro" id="IPR011765">
    <property type="entry name" value="Pept_M16_N"/>
</dbReference>
<dbReference type="InterPro" id="IPR011249">
    <property type="entry name" value="Metalloenz_LuxS/M16"/>
</dbReference>
<protein>
    <submittedName>
        <fullName evidence="4">Peptidase M16 inactive domain</fullName>
    </submittedName>
</protein>
<dbReference type="PANTHER" id="PTHR11851">
    <property type="entry name" value="METALLOPROTEASE"/>
    <property type="match status" value="1"/>
</dbReference>
<keyword evidence="1" id="KW-0732">Signal</keyword>
<evidence type="ECO:0000313" key="5">
    <source>
        <dbReference type="Proteomes" id="UP000254055"/>
    </source>
</evidence>
<evidence type="ECO:0000259" key="2">
    <source>
        <dbReference type="Pfam" id="PF00675"/>
    </source>
</evidence>
<dbReference type="GO" id="GO:0046872">
    <property type="term" value="F:metal ion binding"/>
    <property type="evidence" value="ECO:0007669"/>
    <property type="project" value="InterPro"/>
</dbReference>
<evidence type="ECO:0000256" key="1">
    <source>
        <dbReference type="SAM" id="SignalP"/>
    </source>
</evidence>
<evidence type="ECO:0000259" key="3">
    <source>
        <dbReference type="Pfam" id="PF05193"/>
    </source>
</evidence>
<dbReference type="SUPFAM" id="SSF63411">
    <property type="entry name" value="LuxS/MPP-like metallohydrolase"/>
    <property type="match status" value="2"/>
</dbReference>
<proteinExistence type="predicted"/>
<reference evidence="4 5" key="1">
    <citation type="submission" date="2018-06" db="EMBL/GenBank/DDBJ databases">
        <authorList>
            <consortium name="Pathogen Informatics"/>
            <person name="Doyle S."/>
        </authorList>
    </citation>
    <scope>NUCLEOTIDE SEQUENCE [LARGE SCALE GENOMIC DNA]</scope>
    <source>
        <strain evidence="4 5">NCTC12229</strain>
    </source>
</reference>
<dbReference type="RefSeq" id="WP_115135032.1">
    <property type="nucleotide sequence ID" value="NZ_JAUNKT010000080.1"/>
</dbReference>
<dbReference type="Proteomes" id="UP000254055">
    <property type="component" value="Unassembled WGS sequence"/>
</dbReference>
<dbReference type="InterPro" id="IPR050361">
    <property type="entry name" value="MPP/UQCRC_Complex"/>
</dbReference>
<dbReference type="Gene3D" id="3.30.830.10">
    <property type="entry name" value="Metalloenzyme, LuxS/M16 peptidase-like"/>
    <property type="match status" value="2"/>
</dbReference>
<dbReference type="PANTHER" id="PTHR11851:SF224">
    <property type="entry name" value="PROCESSING PROTEASE"/>
    <property type="match status" value="1"/>
</dbReference>
<evidence type="ECO:0000313" key="4">
    <source>
        <dbReference type="EMBL" id="SUA48832.1"/>
    </source>
</evidence>
<dbReference type="Pfam" id="PF05193">
    <property type="entry name" value="Peptidase_M16_C"/>
    <property type="match status" value="1"/>
</dbReference>
<dbReference type="Pfam" id="PF00675">
    <property type="entry name" value="Peptidase_M16"/>
    <property type="match status" value="1"/>
</dbReference>
<organism evidence="4 5">
    <name type="scientific">Neisseria zoodegmatis</name>
    <dbReference type="NCBI Taxonomy" id="326523"/>
    <lineage>
        <taxon>Bacteria</taxon>
        <taxon>Pseudomonadati</taxon>
        <taxon>Pseudomonadota</taxon>
        <taxon>Betaproteobacteria</taxon>
        <taxon>Neisseriales</taxon>
        <taxon>Neisseriaceae</taxon>
        <taxon>Neisseria</taxon>
    </lineage>
</organism>
<gene>
    <name evidence="4" type="ORF">NCTC12229_02249</name>
</gene>
<dbReference type="InterPro" id="IPR007863">
    <property type="entry name" value="Peptidase_M16_C"/>
</dbReference>
<accession>A0A378X6R0</accession>
<feature type="signal peptide" evidence="1">
    <location>
        <begin position="1"/>
        <end position="20"/>
    </location>
</feature>
<sequence>MSISSKLLLPLLLLPLTAQAAVKIQRWHTADGTQVLLVERHENPIVDVSISFKGAGSTFNPADKSEVAEFTAAMLTTGTQQLDEEAFHARINDLAASLNSNSSEEGASITLRSLSKNSSLQPAVGLLNQSLTQPRFAEPVFERLRKQSITALQQQETDPGFIANREFARLNYGSHPYGRSAQTSVESIRKVTLDDIRAFHRSRYGKNNAIVAVVGDLNRRQTEALVAKALNGLPARSSAVENVPAVPQHQAALRRIPFAGEQAQIVMGMPLIKRHDPDYYALVAGNYVLGGGGFDSRLMKDLRDKHGYTYGAYSSLAPSSEAGPFTIGFSTQKPNTDAALASARNVLAGFIQEGPTEAELKQAKANITGSFPLRFDTNAKLLGYLSLIGFYNLPDDYLEAYPKAVSALTAEQVKSAWQRRVNPDNINIVVVGADGGGKQAKP</sequence>
<dbReference type="AlphaFoldDB" id="A0A378X6R0"/>
<feature type="domain" description="Peptidase M16 N-terminal" evidence="2">
    <location>
        <begin position="35"/>
        <end position="159"/>
    </location>
</feature>
<name>A0A378X6R0_9NEIS</name>
<feature type="domain" description="Peptidase M16 C-terminal" evidence="3">
    <location>
        <begin position="190"/>
        <end position="366"/>
    </location>
</feature>
<dbReference type="EMBL" id="UGRS01000003">
    <property type="protein sequence ID" value="SUA48832.1"/>
    <property type="molecule type" value="Genomic_DNA"/>
</dbReference>
<feature type="chain" id="PRO_5016912090" evidence="1">
    <location>
        <begin position="21"/>
        <end position="442"/>
    </location>
</feature>
<dbReference type="OrthoDB" id="9811314at2"/>